<evidence type="ECO:0000256" key="1">
    <source>
        <dbReference type="SAM" id="Coils"/>
    </source>
</evidence>
<feature type="coiled-coil region" evidence="1">
    <location>
        <begin position="426"/>
        <end position="480"/>
    </location>
</feature>
<dbReference type="PANTHER" id="PTHR35889">
    <property type="entry name" value="CYCLOINULO-OLIGOSACCHARIDE FRUCTANOTRANSFERASE-RELATED"/>
    <property type="match status" value="1"/>
</dbReference>
<keyword evidence="1" id="KW-0175">Coiled coil</keyword>
<dbReference type="InterPro" id="IPR011429">
    <property type="entry name" value="Cyt_c_Planctomycete-type"/>
</dbReference>
<dbReference type="PANTHER" id="PTHR35889:SF3">
    <property type="entry name" value="F-BOX DOMAIN-CONTAINING PROTEIN"/>
    <property type="match status" value="1"/>
</dbReference>
<gene>
    <name evidence="5" type="ORF">Fuma_05568</name>
</gene>
<dbReference type="Proteomes" id="UP000187735">
    <property type="component" value="Chromosome"/>
</dbReference>
<protein>
    <submittedName>
        <fullName evidence="5">Planctomycete cytochrome C</fullName>
    </submittedName>
</protein>
<evidence type="ECO:0000313" key="5">
    <source>
        <dbReference type="EMBL" id="APZ95905.1"/>
    </source>
</evidence>
<evidence type="ECO:0000259" key="2">
    <source>
        <dbReference type="Pfam" id="PF07583"/>
    </source>
</evidence>
<dbReference type="Pfam" id="PF07583">
    <property type="entry name" value="PSCyt2"/>
    <property type="match status" value="1"/>
</dbReference>
<evidence type="ECO:0000259" key="3">
    <source>
        <dbReference type="Pfam" id="PF07587"/>
    </source>
</evidence>
<name>A0A1P8WPE6_9PLAN</name>
<dbReference type="KEGG" id="fmr:Fuma_05568"/>
<feature type="domain" description="DUF1553" evidence="3">
    <location>
        <begin position="579"/>
        <end position="823"/>
    </location>
</feature>
<dbReference type="GO" id="GO:0009055">
    <property type="term" value="F:electron transfer activity"/>
    <property type="evidence" value="ECO:0007669"/>
    <property type="project" value="InterPro"/>
</dbReference>
<dbReference type="EMBL" id="CP017641">
    <property type="protein sequence ID" value="APZ95905.1"/>
    <property type="molecule type" value="Genomic_DNA"/>
</dbReference>
<organism evidence="5 6">
    <name type="scientific">Fuerstiella marisgermanici</name>
    <dbReference type="NCBI Taxonomy" id="1891926"/>
    <lineage>
        <taxon>Bacteria</taxon>
        <taxon>Pseudomonadati</taxon>
        <taxon>Planctomycetota</taxon>
        <taxon>Planctomycetia</taxon>
        <taxon>Planctomycetales</taxon>
        <taxon>Planctomycetaceae</taxon>
        <taxon>Fuerstiella</taxon>
    </lineage>
</organism>
<dbReference type="Pfam" id="PF07635">
    <property type="entry name" value="PSCyt1"/>
    <property type="match status" value="1"/>
</dbReference>
<dbReference type="InterPro" id="IPR036909">
    <property type="entry name" value="Cyt_c-like_dom_sf"/>
</dbReference>
<dbReference type="InterPro" id="IPR011444">
    <property type="entry name" value="DUF1549"/>
</dbReference>
<reference evidence="5 6" key="1">
    <citation type="journal article" date="2016" name="Front. Microbiol.">
        <title>Fuerstia marisgermanicae gen. nov., sp. nov., an Unusual Member of the Phylum Planctomycetes from the German Wadden Sea.</title>
        <authorList>
            <person name="Kohn T."/>
            <person name="Heuer A."/>
            <person name="Jogler M."/>
            <person name="Vollmers J."/>
            <person name="Boedeker C."/>
            <person name="Bunk B."/>
            <person name="Rast P."/>
            <person name="Borchert D."/>
            <person name="Glockner I."/>
            <person name="Freese H.M."/>
            <person name="Klenk H.P."/>
            <person name="Overmann J."/>
            <person name="Kaster A.K."/>
            <person name="Rohde M."/>
            <person name="Wiegand S."/>
            <person name="Jogler C."/>
        </authorList>
    </citation>
    <scope>NUCLEOTIDE SEQUENCE [LARGE SCALE GENOMIC DNA]</scope>
    <source>
        <strain evidence="5 6">NH11</strain>
    </source>
</reference>
<sequence>MITSSSLGADVDYERDIKPLLREKCAACHGALKQEAGLRLDAAKLIHKGGDSGAVIDVANAANSLLLDRVTEEDADVRMPPEGEGERLTPEQLQLVTDWINAGADAPPDEAIPTDPAEHWAYQSPVRPAVPSVENAEWQTNPIDAFIAQQHRKAKVTPAGVADEHALVRRLYFDLIGLPPNRDQVDQFVNAESDDAFSILVDELLESPHHGERWGRHWMDVWRYSDWNGYKNQLRGSQRHIWRWRDWIIESINEDKGYDRMVMEMLAGDEIAPDDLDVLRATGFLARNYHNSNRNIWLDAAVEHTAKAFLGMTVNCARCHDHKFDPIAQHDYYAMRAVFEPHNVRTERIPGQPNFVTDGVPRVFDAEPESSTFLFVRGNEKHFDKDSPVSAALPAVFNAQLNIEPVTLPPVAVFPALWPHIEAEDIGRAEAQVAAAQKQLDKSRSENADESRSVVARLRLESAQAKLNSLRARFAADKAKYANDNSQASANLAKAAAKAERTASLAKAQFELADKQAKLTVAEASDEADAAKKKAVVEKARKAVDAARKQLTTAETAAKKKDAKYTSIGKAYPATSTGRRLALAKWIADSKNPLTARVAVNHIWLRHFGEPLVANTFDFGLRSPRPEHADLLDWLAVELMEHQWSMKHIHRLIVTSRTWQLKSSADASLATANEKIDTDNRLYWRANVRRLDAEVIRDSVLHVAGSLDLKQGGADIDYADGETIPRRSVYFRHAYEKQMTMLVLFDAAGPNECYRRSESIIPQQALALANSTLSLSESRNLARSLWDEAQNGEQPETYFIQLAFKQLLARSPTDSETIACRGFLKQQATVLSSPESLTKFEGKEVALVEASGDPDLRAKENLIHVLMNHNDFVTIR</sequence>
<keyword evidence="6" id="KW-1185">Reference proteome</keyword>
<evidence type="ECO:0000313" key="6">
    <source>
        <dbReference type="Proteomes" id="UP000187735"/>
    </source>
</evidence>
<evidence type="ECO:0000259" key="4">
    <source>
        <dbReference type="Pfam" id="PF07635"/>
    </source>
</evidence>
<dbReference type="STRING" id="1891926.Fuma_05568"/>
<feature type="coiled-coil region" evidence="1">
    <location>
        <begin position="530"/>
        <end position="557"/>
    </location>
</feature>
<accession>A0A1P8WPE6</accession>
<proteinExistence type="predicted"/>
<dbReference type="Pfam" id="PF07587">
    <property type="entry name" value="PSD1"/>
    <property type="match status" value="1"/>
</dbReference>
<dbReference type="InterPro" id="IPR022655">
    <property type="entry name" value="DUF1553"/>
</dbReference>
<dbReference type="GO" id="GO:0020037">
    <property type="term" value="F:heme binding"/>
    <property type="evidence" value="ECO:0007669"/>
    <property type="project" value="InterPro"/>
</dbReference>
<feature type="domain" description="DUF1549" evidence="2">
    <location>
        <begin position="142"/>
        <end position="341"/>
    </location>
</feature>
<dbReference type="AlphaFoldDB" id="A0A1P8WPE6"/>
<dbReference type="SUPFAM" id="SSF46626">
    <property type="entry name" value="Cytochrome c"/>
    <property type="match status" value="1"/>
</dbReference>
<feature type="domain" description="Cytochrome C Planctomycete-type" evidence="4">
    <location>
        <begin position="25"/>
        <end position="83"/>
    </location>
</feature>